<dbReference type="GO" id="GO:0000725">
    <property type="term" value="P:recombinational repair"/>
    <property type="evidence" value="ECO:0007669"/>
    <property type="project" value="TreeGrafter"/>
</dbReference>
<dbReference type="GO" id="GO:0003677">
    <property type="term" value="F:DNA binding"/>
    <property type="evidence" value="ECO:0007669"/>
    <property type="project" value="InterPro"/>
</dbReference>
<dbReference type="Gene3D" id="3.40.50.300">
    <property type="entry name" value="P-loop containing nucleotide triphosphate hydrolases"/>
    <property type="match status" value="2"/>
</dbReference>
<dbReference type="SUPFAM" id="SSF52540">
    <property type="entry name" value="P-loop containing nucleoside triphosphate hydrolases"/>
    <property type="match status" value="1"/>
</dbReference>
<dbReference type="GO" id="GO:0005524">
    <property type="term" value="F:ATP binding"/>
    <property type="evidence" value="ECO:0007669"/>
    <property type="project" value="UniProtKB-KW"/>
</dbReference>
<evidence type="ECO:0000313" key="7">
    <source>
        <dbReference type="Proteomes" id="UP000248889"/>
    </source>
</evidence>
<dbReference type="InterPro" id="IPR027417">
    <property type="entry name" value="P-loop_NTPase"/>
</dbReference>
<organism evidence="6 7">
    <name type="scientific">Streptacidiphilus pinicola</name>
    <dbReference type="NCBI Taxonomy" id="2219663"/>
    <lineage>
        <taxon>Bacteria</taxon>
        <taxon>Bacillati</taxon>
        <taxon>Actinomycetota</taxon>
        <taxon>Actinomycetes</taxon>
        <taxon>Kitasatosporales</taxon>
        <taxon>Streptomycetaceae</taxon>
        <taxon>Streptacidiphilus</taxon>
    </lineage>
</organism>
<dbReference type="Proteomes" id="UP000248889">
    <property type="component" value="Unassembled WGS sequence"/>
</dbReference>
<comment type="caution">
    <text evidence="6">The sequence shown here is derived from an EMBL/GenBank/DDBJ whole genome shotgun (WGS) entry which is preliminary data.</text>
</comment>
<evidence type="ECO:0000256" key="2">
    <source>
        <dbReference type="ARBA" id="ARBA00022801"/>
    </source>
</evidence>
<gene>
    <name evidence="6" type="ORF">DN069_07730</name>
</gene>
<name>A0A2X0J7K7_9ACTN</name>
<dbReference type="InterPro" id="IPR000212">
    <property type="entry name" value="DNA_helicase_UvrD/REP"/>
</dbReference>
<protein>
    <submittedName>
        <fullName evidence="6">DNA helicase II</fullName>
    </submittedName>
</protein>
<keyword evidence="4" id="KW-0067">ATP-binding</keyword>
<dbReference type="PANTHER" id="PTHR11070">
    <property type="entry name" value="UVRD / RECB / PCRA DNA HELICASE FAMILY MEMBER"/>
    <property type="match status" value="1"/>
</dbReference>
<evidence type="ECO:0000256" key="3">
    <source>
        <dbReference type="ARBA" id="ARBA00022806"/>
    </source>
</evidence>
<evidence type="ECO:0000256" key="1">
    <source>
        <dbReference type="ARBA" id="ARBA00022741"/>
    </source>
</evidence>
<feature type="domain" description="UvrD-like helicase ATP-binding" evidence="5">
    <location>
        <begin position="166"/>
        <end position="218"/>
    </location>
</feature>
<keyword evidence="1" id="KW-0547">Nucleotide-binding</keyword>
<dbReference type="EMBL" id="QKYN01000030">
    <property type="protein sequence ID" value="RAG86236.1"/>
    <property type="molecule type" value="Genomic_DNA"/>
</dbReference>
<sequence length="375" mass="41961">MTCSSTWRATRRRSPWRSLKETESRCRGTSVTQSPNNLAVIAAAGSRKTQQIVDSVLSDPSERVLVTTYTTENLGQLVGRLSAGSGILPAHVTAMGWFTFLLNECARPYQSAVLGDVGVIRGLDFVGQRFKFAKRSEPQKYYMDRHKDMFRDGLSDFTVQANRATNGLVIDRLAGMYDHIYIDEVQDLAGHDLELLDLLFKSPIGVTVVGDPRQATYATNNSKKNKRYKGGGVVDWLAERDDRCLIDVRDVSFRCNQEICDFADGLYPDLDPTVSKNAEVTGHDGIFEIKRDEVHDYVQRHAPMVLRYDKRADTLGLDAMNIGLSKGSTFDRVLIFPTKPMLKYLGSRNPDEAGAREKLYVAVTRAKYSVAFVVP</sequence>
<evidence type="ECO:0000259" key="5">
    <source>
        <dbReference type="Pfam" id="PF00580"/>
    </source>
</evidence>
<keyword evidence="2" id="KW-0378">Hydrolase</keyword>
<keyword evidence="3 6" id="KW-0347">Helicase</keyword>
<dbReference type="InterPro" id="IPR014016">
    <property type="entry name" value="UvrD-like_ATP-bd"/>
</dbReference>
<evidence type="ECO:0000313" key="6">
    <source>
        <dbReference type="EMBL" id="RAG86236.1"/>
    </source>
</evidence>
<dbReference type="PANTHER" id="PTHR11070:SF2">
    <property type="entry name" value="ATP-DEPENDENT DNA HELICASE SRS2"/>
    <property type="match status" value="1"/>
</dbReference>
<reference evidence="6 7" key="1">
    <citation type="submission" date="2018-06" db="EMBL/GenBank/DDBJ databases">
        <title>Streptacidiphilus pinicola sp. nov., isolated from pine grove soil.</title>
        <authorList>
            <person name="Roh S.G."/>
            <person name="Park S."/>
            <person name="Kim M.-K."/>
            <person name="Yun B.-R."/>
            <person name="Park J."/>
            <person name="Kim M.J."/>
            <person name="Kim Y.S."/>
            <person name="Kim S.B."/>
        </authorList>
    </citation>
    <scope>NUCLEOTIDE SEQUENCE [LARGE SCALE GENOMIC DNA]</scope>
    <source>
        <strain evidence="6 7">MMS16-CNU450</strain>
    </source>
</reference>
<dbReference type="GO" id="GO:0043138">
    <property type="term" value="F:3'-5' DNA helicase activity"/>
    <property type="evidence" value="ECO:0007669"/>
    <property type="project" value="TreeGrafter"/>
</dbReference>
<dbReference type="OrthoDB" id="5107704at2"/>
<proteinExistence type="predicted"/>
<dbReference type="Pfam" id="PF00580">
    <property type="entry name" value="UvrD-helicase"/>
    <property type="match status" value="1"/>
</dbReference>
<dbReference type="GO" id="GO:0016787">
    <property type="term" value="F:hydrolase activity"/>
    <property type="evidence" value="ECO:0007669"/>
    <property type="project" value="UniProtKB-KW"/>
</dbReference>
<dbReference type="AlphaFoldDB" id="A0A2X0J7K7"/>
<accession>A0A2X0J7K7</accession>
<evidence type="ECO:0000256" key="4">
    <source>
        <dbReference type="ARBA" id="ARBA00022840"/>
    </source>
</evidence>
<keyword evidence="7" id="KW-1185">Reference proteome</keyword>